<feature type="transmembrane region" description="Helical" evidence="6">
    <location>
        <begin position="56"/>
        <end position="77"/>
    </location>
</feature>
<evidence type="ECO:0000313" key="7">
    <source>
        <dbReference type="EMBL" id="VBB07085.1"/>
    </source>
</evidence>
<sequence>MKLRFKLEVKKEAVVLLLAILLGLIAGAVFMALTGSSPITGYEFLFKGGLMNLERIGNTLATATPLIFTGLSVAFAFRTGLFNIGAAGQMLIGGFCATAVGLTLNLPKPMLLTLMVLAATVSGALWATLPGYFKARFNVHEVVSTIMFNWIAYWVVYYAVPAYFKGAFETESRYIPNDASLRVDWMAKLFDGSYINLGIFLALAAVILIAFILNKTTLGYELKAVGFNRFAAEYAGINANRGIVLSMMIAGALAGLGGMTLYCGYATSIQIGILPSQGIDGIAVALLGANSPWGVFAAALFFGTLYSGKGFMNAMTNIPPEIADTIIATIIYFAATSVLIEKFVDKMKRRLKGANSSCG</sequence>
<dbReference type="Proteomes" id="UP000277811">
    <property type="component" value="Unassembled WGS sequence"/>
</dbReference>
<dbReference type="InterPro" id="IPR001851">
    <property type="entry name" value="ABC_transp_permease"/>
</dbReference>
<evidence type="ECO:0000256" key="3">
    <source>
        <dbReference type="ARBA" id="ARBA00022692"/>
    </source>
</evidence>
<organism evidence="7 8">
    <name type="scientific">Lucifera butyrica</name>
    <dbReference type="NCBI Taxonomy" id="1351585"/>
    <lineage>
        <taxon>Bacteria</taxon>
        <taxon>Bacillati</taxon>
        <taxon>Bacillota</taxon>
        <taxon>Negativicutes</taxon>
        <taxon>Veillonellales</taxon>
        <taxon>Veillonellaceae</taxon>
        <taxon>Lucifera</taxon>
    </lineage>
</organism>
<feature type="transmembrane region" description="Helical" evidence="6">
    <location>
        <begin position="84"/>
        <end position="104"/>
    </location>
</feature>
<dbReference type="GO" id="GO:0022857">
    <property type="term" value="F:transmembrane transporter activity"/>
    <property type="evidence" value="ECO:0007669"/>
    <property type="project" value="InterPro"/>
</dbReference>
<keyword evidence="3 6" id="KW-0812">Transmembrane</keyword>
<dbReference type="EMBL" id="UPPP01000071">
    <property type="protein sequence ID" value="VBB07085.1"/>
    <property type="molecule type" value="Genomic_DNA"/>
</dbReference>
<dbReference type="PANTHER" id="PTHR47089">
    <property type="entry name" value="ABC TRANSPORTER, PERMEASE PROTEIN"/>
    <property type="match status" value="1"/>
</dbReference>
<feature type="transmembrane region" description="Helical" evidence="6">
    <location>
        <begin position="322"/>
        <end position="340"/>
    </location>
</feature>
<feature type="transmembrane region" description="Helical" evidence="6">
    <location>
        <begin position="243"/>
        <end position="267"/>
    </location>
</feature>
<keyword evidence="2" id="KW-1003">Cell membrane</keyword>
<keyword evidence="4 6" id="KW-1133">Transmembrane helix</keyword>
<feature type="transmembrane region" description="Helical" evidence="6">
    <location>
        <begin position="141"/>
        <end position="160"/>
    </location>
</feature>
<dbReference type="RefSeq" id="WP_207857529.1">
    <property type="nucleotide sequence ID" value="NZ_UPPP01000071.1"/>
</dbReference>
<evidence type="ECO:0000256" key="4">
    <source>
        <dbReference type="ARBA" id="ARBA00022989"/>
    </source>
</evidence>
<accession>A0A498R7X8</accession>
<name>A0A498R7X8_9FIRM</name>
<reference evidence="7 8" key="1">
    <citation type="submission" date="2018-06" db="EMBL/GenBank/DDBJ databases">
        <authorList>
            <person name="Strepis N."/>
        </authorList>
    </citation>
    <scope>NUCLEOTIDE SEQUENCE [LARGE SCALE GENOMIC DNA]</scope>
    <source>
        <strain evidence="7">LUCI</strain>
    </source>
</reference>
<evidence type="ECO:0000256" key="6">
    <source>
        <dbReference type="SAM" id="Phobius"/>
    </source>
</evidence>
<dbReference type="AlphaFoldDB" id="A0A498R7X8"/>
<dbReference type="Pfam" id="PF02653">
    <property type="entry name" value="BPD_transp_2"/>
    <property type="match status" value="1"/>
</dbReference>
<feature type="transmembrane region" description="Helical" evidence="6">
    <location>
        <begin position="194"/>
        <end position="213"/>
    </location>
</feature>
<dbReference type="CDD" id="cd06580">
    <property type="entry name" value="TM_PBP1_transp_TpRbsC_like"/>
    <property type="match status" value="1"/>
</dbReference>
<proteinExistence type="predicted"/>
<feature type="transmembrane region" description="Helical" evidence="6">
    <location>
        <begin position="279"/>
        <end position="302"/>
    </location>
</feature>
<protein>
    <submittedName>
        <fullName evidence="7">Abc transporter permease</fullName>
    </submittedName>
</protein>
<dbReference type="GO" id="GO:0005886">
    <property type="term" value="C:plasma membrane"/>
    <property type="evidence" value="ECO:0007669"/>
    <property type="project" value="UniProtKB-SubCell"/>
</dbReference>
<evidence type="ECO:0000256" key="2">
    <source>
        <dbReference type="ARBA" id="ARBA00022475"/>
    </source>
</evidence>
<feature type="transmembrane region" description="Helical" evidence="6">
    <location>
        <begin position="110"/>
        <end position="129"/>
    </location>
</feature>
<evidence type="ECO:0000313" key="8">
    <source>
        <dbReference type="Proteomes" id="UP000277811"/>
    </source>
</evidence>
<evidence type="ECO:0000256" key="1">
    <source>
        <dbReference type="ARBA" id="ARBA00004651"/>
    </source>
</evidence>
<keyword evidence="8" id="KW-1185">Reference proteome</keyword>
<dbReference type="PANTHER" id="PTHR47089:SF1">
    <property type="entry name" value="GUANOSINE ABC TRANSPORTER PERMEASE PROTEIN NUPP"/>
    <property type="match status" value="1"/>
</dbReference>
<gene>
    <name evidence="7" type="ORF">LUCI_2329</name>
</gene>
<comment type="subcellular location">
    <subcellularLocation>
        <location evidence="1">Cell membrane</location>
        <topology evidence="1">Multi-pass membrane protein</topology>
    </subcellularLocation>
</comment>
<evidence type="ECO:0000256" key="5">
    <source>
        <dbReference type="ARBA" id="ARBA00023136"/>
    </source>
</evidence>
<keyword evidence="5 6" id="KW-0472">Membrane</keyword>